<evidence type="ECO:0000256" key="1">
    <source>
        <dbReference type="ARBA" id="ARBA00022741"/>
    </source>
</evidence>
<dbReference type="Gene3D" id="1.10.10.60">
    <property type="entry name" value="Homeodomain-like"/>
    <property type="match status" value="1"/>
</dbReference>
<evidence type="ECO:0000259" key="7">
    <source>
        <dbReference type="PROSITE" id="PS50045"/>
    </source>
</evidence>
<dbReference type="SUPFAM" id="SSF46689">
    <property type="entry name" value="Homeodomain-like"/>
    <property type="match status" value="1"/>
</dbReference>
<sequence length="450" mass="49816">MNPDSQGLLVVEDDPGLMRQLRWSLEKYAPHFADTRQSALTQIRLHHPSVVLQDLGLPPDANGIEEGIATLQEILAYAPDTKVIVVTGNGDQTSAVRAIGLGAWDFYQKPLDIDILNIIIDRAQHIWSLEHEYKSLSQSSKSALAGLIASSQSMLGIVRLIEKVGPTQATTLIIGETGTGKEVIARSLHELSTHKHGKFVAINCASIPDNLLESELFGHEKGAFTGAVKQTPGKIESAHEGTLFLDEIGDMPVELQAKMLRFLQERVIERIGGRTEIPINTRILCATHQNLQERIKDGLFREDLYYRISEITIDVPPLRERNGDSIPIAQSILRQASLKHARSMRGFTSDAILAIETYPWPGNVRELENRINRAVIMAEGKMVSSQDLGLSKPASGMLPTLKEIRFSAEHEALERILAISEGNLTRAADLLGVSRPTLYDLLKRHNIHQD</sequence>
<dbReference type="InterPro" id="IPR014264">
    <property type="entry name" value="PEP-CTERM_resp_reg"/>
</dbReference>
<dbReference type="SUPFAM" id="SSF52540">
    <property type="entry name" value="P-loop containing nucleoside triphosphate hydrolases"/>
    <property type="match status" value="1"/>
</dbReference>
<dbReference type="InterPro" id="IPR058031">
    <property type="entry name" value="AAA_lid_NorR"/>
</dbReference>
<feature type="modified residue" description="4-aspartylphosphate" evidence="6">
    <location>
        <position position="54"/>
    </location>
</feature>
<protein>
    <submittedName>
        <fullName evidence="9">PEP-CTERM-box response regulator transcription factor</fullName>
    </submittedName>
</protein>
<keyword evidence="10" id="KW-1185">Reference proteome</keyword>
<dbReference type="PANTHER" id="PTHR32071">
    <property type="entry name" value="TRANSCRIPTIONAL REGULATORY PROTEIN"/>
    <property type="match status" value="1"/>
</dbReference>
<dbReference type="InterPro" id="IPR011006">
    <property type="entry name" value="CheY-like_superfamily"/>
</dbReference>
<evidence type="ECO:0000256" key="4">
    <source>
        <dbReference type="ARBA" id="ARBA00023125"/>
    </source>
</evidence>
<dbReference type="InterPro" id="IPR001789">
    <property type="entry name" value="Sig_transdc_resp-reg_receiver"/>
</dbReference>
<dbReference type="GO" id="GO:0005524">
    <property type="term" value="F:ATP binding"/>
    <property type="evidence" value="ECO:0007669"/>
    <property type="project" value="UniProtKB-KW"/>
</dbReference>
<dbReference type="CDD" id="cd00156">
    <property type="entry name" value="REC"/>
    <property type="match status" value="1"/>
</dbReference>
<keyword evidence="6" id="KW-0597">Phosphoprotein</keyword>
<keyword evidence="5" id="KW-0804">Transcription</keyword>
<dbReference type="InterPro" id="IPR002197">
    <property type="entry name" value="HTH_Fis"/>
</dbReference>
<evidence type="ECO:0000256" key="6">
    <source>
        <dbReference type="PROSITE-ProRule" id="PRU00169"/>
    </source>
</evidence>
<gene>
    <name evidence="9" type="ORF">BI364_04500</name>
</gene>
<dbReference type="GO" id="GO:0000160">
    <property type="term" value="P:phosphorelay signal transduction system"/>
    <property type="evidence" value="ECO:0007669"/>
    <property type="project" value="InterPro"/>
</dbReference>
<dbReference type="PROSITE" id="PS50045">
    <property type="entry name" value="SIGMA54_INTERACT_4"/>
    <property type="match status" value="1"/>
</dbReference>
<dbReference type="PROSITE" id="PS50110">
    <property type="entry name" value="RESPONSE_REGULATORY"/>
    <property type="match status" value="1"/>
</dbReference>
<name>A0A1D8ILN4_9GAMM</name>
<dbReference type="Pfam" id="PF02954">
    <property type="entry name" value="HTH_8"/>
    <property type="match status" value="1"/>
</dbReference>
<dbReference type="GO" id="GO:0043565">
    <property type="term" value="F:sequence-specific DNA binding"/>
    <property type="evidence" value="ECO:0007669"/>
    <property type="project" value="InterPro"/>
</dbReference>
<dbReference type="Proteomes" id="UP000095401">
    <property type="component" value="Chromosome"/>
</dbReference>
<dbReference type="Gene3D" id="3.40.50.2300">
    <property type="match status" value="1"/>
</dbReference>
<dbReference type="AlphaFoldDB" id="A0A1D8ILN4"/>
<proteinExistence type="predicted"/>
<dbReference type="SUPFAM" id="SSF52172">
    <property type="entry name" value="CheY-like"/>
    <property type="match status" value="1"/>
</dbReference>
<dbReference type="Gene3D" id="1.10.8.60">
    <property type="match status" value="1"/>
</dbReference>
<accession>A0A1D8ILN4</accession>
<dbReference type="SMART" id="SM00382">
    <property type="entry name" value="AAA"/>
    <property type="match status" value="1"/>
</dbReference>
<dbReference type="InterPro" id="IPR009057">
    <property type="entry name" value="Homeodomain-like_sf"/>
</dbReference>
<keyword evidence="4" id="KW-0238">DNA-binding</keyword>
<dbReference type="Gene3D" id="3.40.50.300">
    <property type="entry name" value="P-loop containing nucleotide triphosphate hydrolases"/>
    <property type="match status" value="1"/>
</dbReference>
<dbReference type="InterPro" id="IPR002078">
    <property type="entry name" value="Sigma_54_int"/>
</dbReference>
<evidence type="ECO:0000256" key="5">
    <source>
        <dbReference type="ARBA" id="ARBA00023163"/>
    </source>
</evidence>
<dbReference type="EMBL" id="CP017415">
    <property type="protein sequence ID" value="AOU97348.1"/>
    <property type="molecule type" value="Genomic_DNA"/>
</dbReference>
<reference evidence="10" key="1">
    <citation type="submission" date="2016-09" db="EMBL/GenBank/DDBJ databases">
        <title>Acidihalobacter prosperus F5.</title>
        <authorList>
            <person name="Khaleque H.N."/>
            <person name="Ramsay J.P."/>
            <person name="Kaksonen A.H."/>
            <person name="Boxall N.J."/>
            <person name="Watkin E.L.J."/>
        </authorList>
    </citation>
    <scope>NUCLEOTIDE SEQUENCE [LARGE SCALE GENOMIC DNA]</scope>
    <source>
        <strain evidence="10">F5</strain>
    </source>
</reference>
<dbReference type="PROSITE" id="PS00688">
    <property type="entry name" value="SIGMA54_INTERACT_3"/>
    <property type="match status" value="1"/>
</dbReference>
<dbReference type="FunFam" id="3.40.50.300:FF:000006">
    <property type="entry name" value="DNA-binding transcriptional regulator NtrC"/>
    <property type="match status" value="1"/>
</dbReference>
<dbReference type="Pfam" id="PF00072">
    <property type="entry name" value="Response_reg"/>
    <property type="match status" value="1"/>
</dbReference>
<dbReference type="InterPro" id="IPR003593">
    <property type="entry name" value="AAA+_ATPase"/>
</dbReference>
<organism evidence="9 10">
    <name type="scientific">Acidihalobacter yilgarnensis</name>
    <dbReference type="NCBI Taxonomy" id="2819280"/>
    <lineage>
        <taxon>Bacteria</taxon>
        <taxon>Pseudomonadati</taxon>
        <taxon>Pseudomonadota</taxon>
        <taxon>Gammaproteobacteria</taxon>
        <taxon>Chromatiales</taxon>
        <taxon>Ectothiorhodospiraceae</taxon>
        <taxon>Acidihalobacter</taxon>
    </lineage>
</organism>
<evidence type="ECO:0000313" key="10">
    <source>
        <dbReference type="Proteomes" id="UP000095401"/>
    </source>
</evidence>
<dbReference type="InterPro" id="IPR025944">
    <property type="entry name" value="Sigma_54_int_dom_CS"/>
</dbReference>
<evidence type="ECO:0000256" key="3">
    <source>
        <dbReference type="ARBA" id="ARBA00023015"/>
    </source>
</evidence>
<dbReference type="GO" id="GO:0006355">
    <property type="term" value="P:regulation of DNA-templated transcription"/>
    <property type="evidence" value="ECO:0007669"/>
    <property type="project" value="InterPro"/>
</dbReference>
<feature type="domain" description="Response regulatory" evidence="8">
    <location>
        <begin position="7"/>
        <end position="124"/>
    </location>
</feature>
<feature type="domain" description="Sigma-54 factor interaction" evidence="7">
    <location>
        <begin position="147"/>
        <end position="376"/>
    </location>
</feature>
<dbReference type="PRINTS" id="PR01590">
    <property type="entry name" value="HTHFIS"/>
</dbReference>
<dbReference type="PANTHER" id="PTHR32071:SF113">
    <property type="entry name" value="ALGINATE BIOSYNTHESIS TRANSCRIPTIONAL REGULATORY PROTEIN ALGB"/>
    <property type="match status" value="1"/>
</dbReference>
<dbReference type="InterPro" id="IPR025943">
    <property type="entry name" value="Sigma_54_int_dom_ATP-bd_2"/>
</dbReference>
<evidence type="ECO:0000259" key="8">
    <source>
        <dbReference type="PROSITE" id="PS50110"/>
    </source>
</evidence>
<dbReference type="NCBIfam" id="TIGR02915">
    <property type="entry name" value="PEP_resp_reg"/>
    <property type="match status" value="1"/>
</dbReference>
<dbReference type="Pfam" id="PF00158">
    <property type="entry name" value="Sigma54_activat"/>
    <property type="match status" value="1"/>
</dbReference>
<keyword evidence="3" id="KW-0805">Transcription regulation</keyword>
<keyword evidence="2" id="KW-0067">ATP-binding</keyword>
<dbReference type="Pfam" id="PF25601">
    <property type="entry name" value="AAA_lid_14"/>
    <property type="match status" value="1"/>
</dbReference>
<dbReference type="SMART" id="SM00448">
    <property type="entry name" value="REC"/>
    <property type="match status" value="1"/>
</dbReference>
<keyword evidence="1" id="KW-0547">Nucleotide-binding</keyword>
<dbReference type="CDD" id="cd00009">
    <property type="entry name" value="AAA"/>
    <property type="match status" value="1"/>
</dbReference>
<dbReference type="RefSeq" id="WP_070077734.1">
    <property type="nucleotide sequence ID" value="NZ_CP017415.1"/>
</dbReference>
<evidence type="ECO:0000313" key="9">
    <source>
        <dbReference type="EMBL" id="AOU97348.1"/>
    </source>
</evidence>
<dbReference type="InterPro" id="IPR027417">
    <property type="entry name" value="P-loop_NTPase"/>
</dbReference>
<dbReference type="PROSITE" id="PS00676">
    <property type="entry name" value="SIGMA54_INTERACT_2"/>
    <property type="match status" value="1"/>
</dbReference>
<dbReference type="KEGG" id="aprs:BI364_04500"/>
<evidence type="ECO:0000256" key="2">
    <source>
        <dbReference type="ARBA" id="ARBA00022840"/>
    </source>
</evidence>